<gene>
    <name evidence="1" type="ORF">JJN12_10625</name>
</gene>
<dbReference type="SUPFAM" id="SSF48452">
    <property type="entry name" value="TPR-like"/>
    <property type="match status" value="1"/>
</dbReference>
<comment type="caution">
    <text evidence="1">The sequence shown here is derived from an EMBL/GenBank/DDBJ whole genome shotgun (WGS) entry which is preliminary data.</text>
</comment>
<reference evidence="1 2" key="1">
    <citation type="submission" date="2021-01" db="EMBL/GenBank/DDBJ databases">
        <title>Isolation and description of Catonella massiliensis sp. nov., a novel Catonella species, isolated from a stable periodontitis subject.</title>
        <authorList>
            <person name="Antezack A."/>
            <person name="Boxberger M."/>
            <person name="La Scola B."/>
            <person name="Monnet-Corti V."/>
        </authorList>
    </citation>
    <scope>NUCLEOTIDE SEQUENCE [LARGE SCALE GENOMIC DNA]</scope>
    <source>
        <strain evidence="1 2">Marseille-Q4567</strain>
    </source>
</reference>
<name>A0ABS1J2I1_9FIRM</name>
<dbReference type="EMBL" id="JAEPRJ010000001">
    <property type="protein sequence ID" value="MBK5898225.1"/>
    <property type="molecule type" value="Genomic_DNA"/>
</dbReference>
<proteinExistence type="predicted"/>
<dbReference type="InterPro" id="IPR011990">
    <property type="entry name" value="TPR-like_helical_dom_sf"/>
</dbReference>
<evidence type="ECO:0000313" key="2">
    <source>
        <dbReference type="Proteomes" id="UP000604730"/>
    </source>
</evidence>
<accession>A0ABS1J2I1</accession>
<organism evidence="1 2">
    <name type="scientific">Catonella massiliensis</name>
    <dbReference type="NCBI Taxonomy" id="2799636"/>
    <lineage>
        <taxon>Bacteria</taxon>
        <taxon>Bacillati</taxon>
        <taxon>Bacillota</taxon>
        <taxon>Clostridia</taxon>
        <taxon>Lachnospirales</taxon>
        <taxon>Lachnospiraceae</taxon>
        <taxon>Catonella</taxon>
    </lineage>
</organism>
<dbReference type="Gene3D" id="1.25.40.10">
    <property type="entry name" value="Tetratricopeptide repeat domain"/>
    <property type="match status" value="2"/>
</dbReference>
<keyword evidence="2" id="KW-1185">Reference proteome</keyword>
<sequence length="371" mass="44417">MDKLKEFWQESKADYEAKYNTPFLTDYDKSLPYFEKMQELLLDMQKENKNNVDVACLLASVRMELRDSYDTCGELLLDFLDKNENCLSDSDKARIYTNIGYYIDFESSNPKHLLKAEELDSQYYETYEGLGLYYFSEYERDNGEKYLEKAIVHFESARELSNNYVNHFNYAAGLYENKEYQRAKAIFEDLLIDYPGRMRLILALAYCELFLGNKAKAKFYLSQVKDGQDENYSLCTDDISDYQVYDSYYVLDEYDTFLENCKAVICDYYTDDWKHYYYTLWIKNLKHDFYNLVNSTISRLEEDIKEAEIDEDYSSSEEKEEYIKSYKEDLVKYRAMIKDIEDGCKKPEITLNLYPEYECFLIDCLRHKFMD</sequence>
<evidence type="ECO:0000313" key="1">
    <source>
        <dbReference type="EMBL" id="MBK5898225.1"/>
    </source>
</evidence>
<dbReference type="RefSeq" id="WP_208429657.1">
    <property type="nucleotide sequence ID" value="NZ_JAEPRJ010000001.1"/>
</dbReference>
<protein>
    <submittedName>
        <fullName evidence="1">Tetratricopeptide repeat protein</fullName>
    </submittedName>
</protein>
<dbReference type="Proteomes" id="UP000604730">
    <property type="component" value="Unassembled WGS sequence"/>
</dbReference>